<protein>
    <submittedName>
        <fullName evidence="1">Uncharacterized protein</fullName>
    </submittedName>
</protein>
<name>A0A0L6VU86_9BASI</name>
<keyword evidence="2" id="KW-1185">Reference proteome</keyword>
<feature type="non-terminal residue" evidence="1">
    <location>
        <position position="1"/>
    </location>
</feature>
<comment type="caution">
    <text evidence="1">The sequence shown here is derived from an EMBL/GenBank/DDBJ whole genome shotgun (WGS) entry which is preliminary data.</text>
</comment>
<reference evidence="1 2" key="1">
    <citation type="submission" date="2015-08" db="EMBL/GenBank/DDBJ databases">
        <title>Next Generation Sequencing and Analysis of the Genome of Puccinia sorghi L Schw, the Causal Agent of Maize Common Rust.</title>
        <authorList>
            <person name="Rochi L."/>
            <person name="Burguener G."/>
            <person name="Darino M."/>
            <person name="Turjanski A."/>
            <person name="Kreff E."/>
            <person name="Dieguez M.J."/>
            <person name="Sacco F."/>
        </authorList>
    </citation>
    <scope>NUCLEOTIDE SEQUENCE [LARGE SCALE GENOMIC DNA]</scope>
    <source>
        <strain evidence="1 2">RO10H11247</strain>
    </source>
</reference>
<dbReference type="OrthoDB" id="129012at2759"/>
<dbReference type="Proteomes" id="UP000037035">
    <property type="component" value="Unassembled WGS sequence"/>
</dbReference>
<proteinExistence type="predicted"/>
<dbReference type="AlphaFoldDB" id="A0A0L6VU86"/>
<evidence type="ECO:0000313" key="2">
    <source>
        <dbReference type="Proteomes" id="UP000037035"/>
    </source>
</evidence>
<dbReference type="VEuPathDB" id="FungiDB:VP01_10497g1"/>
<dbReference type="PANTHER" id="PTHR33324:SF2">
    <property type="entry name" value="MYB_SANT-LIKE DNA-BINDING DOMAIN-CONTAINING PROTEIN"/>
    <property type="match status" value="1"/>
</dbReference>
<gene>
    <name evidence="1" type="ORF">VP01_10497g1</name>
</gene>
<dbReference type="PANTHER" id="PTHR33324">
    <property type="entry name" value="EXPRESSED PROTEIN"/>
    <property type="match status" value="1"/>
</dbReference>
<organism evidence="1 2">
    <name type="scientific">Puccinia sorghi</name>
    <dbReference type="NCBI Taxonomy" id="27349"/>
    <lineage>
        <taxon>Eukaryota</taxon>
        <taxon>Fungi</taxon>
        <taxon>Dikarya</taxon>
        <taxon>Basidiomycota</taxon>
        <taxon>Pucciniomycotina</taxon>
        <taxon>Pucciniomycetes</taxon>
        <taxon>Pucciniales</taxon>
        <taxon>Pucciniaceae</taxon>
        <taxon>Puccinia</taxon>
    </lineage>
</organism>
<dbReference type="EMBL" id="LAVV01000551">
    <property type="protein sequence ID" value="KNZ64273.1"/>
    <property type="molecule type" value="Genomic_DNA"/>
</dbReference>
<evidence type="ECO:0000313" key="1">
    <source>
        <dbReference type="EMBL" id="KNZ64273.1"/>
    </source>
</evidence>
<sequence>ITQKMSDLQSSYNSARDWKRNTGAGILDSDVVNGVKTVNGTSAFHPVSHRFMNLILFLDQIHALCRYWVLLDPIMGSRSVAELFFTRSSVSNQQTEELPNLTYLNQS</sequence>
<accession>A0A0L6VU86</accession>